<organism evidence="1 2">
    <name type="scientific">Microdochium trichocladiopsis</name>
    <dbReference type="NCBI Taxonomy" id="1682393"/>
    <lineage>
        <taxon>Eukaryota</taxon>
        <taxon>Fungi</taxon>
        <taxon>Dikarya</taxon>
        <taxon>Ascomycota</taxon>
        <taxon>Pezizomycotina</taxon>
        <taxon>Sordariomycetes</taxon>
        <taxon>Xylariomycetidae</taxon>
        <taxon>Xylariales</taxon>
        <taxon>Microdochiaceae</taxon>
        <taxon>Microdochium</taxon>
    </lineage>
</organism>
<proteinExistence type="predicted"/>
<dbReference type="Proteomes" id="UP000756346">
    <property type="component" value="Unassembled WGS sequence"/>
</dbReference>
<reference evidence="1" key="1">
    <citation type="journal article" date="2021" name="Nat. Commun.">
        <title>Genetic determinants of endophytism in the Arabidopsis root mycobiome.</title>
        <authorList>
            <person name="Mesny F."/>
            <person name="Miyauchi S."/>
            <person name="Thiergart T."/>
            <person name="Pickel B."/>
            <person name="Atanasova L."/>
            <person name="Karlsson M."/>
            <person name="Huettel B."/>
            <person name="Barry K.W."/>
            <person name="Haridas S."/>
            <person name="Chen C."/>
            <person name="Bauer D."/>
            <person name="Andreopoulos W."/>
            <person name="Pangilinan J."/>
            <person name="LaButti K."/>
            <person name="Riley R."/>
            <person name="Lipzen A."/>
            <person name="Clum A."/>
            <person name="Drula E."/>
            <person name="Henrissat B."/>
            <person name="Kohler A."/>
            <person name="Grigoriev I.V."/>
            <person name="Martin F.M."/>
            <person name="Hacquard S."/>
        </authorList>
    </citation>
    <scope>NUCLEOTIDE SEQUENCE</scope>
    <source>
        <strain evidence="1">MPI-CAGE-CH-0230</strain>
    </source>
</reference>
<gene>
    <name evidence="1" type="ORF">B0I36DRAFT_314982</name>
</gene>
<comment type="caution">
    <text evidence="1">The sequence shown here is derived from an EMBL/GenBank/DDBJ whole genome shotgun (WGS) entry which is preliminary data.</text>
</comment>
<name>A0A9P9BYA6_9PEZI</name>
<dbReference type="GeneID" id="70182376"/>
<accession>A0A9P9BYA6</accession>
<sequence>MIARVLLCRRGMHFASSTLLSTAEHETMPDVARFSVYIYHAARKAIKLRPGCLSPDPRSKETMSRWADSRELCIRARPLPRYSWDQQRSGPLVLAVCFAFANIPGRLEKKILRAPFSRARFLRTRKWHESGCPAPKPMDQLIHNAGCARGRLSPATDEAQAGHGTSKHYHG</sequence>
<protein>
    <submittedName>
        <fullName evidence="1">Uncharacterized protein</fullName>
    </submittedName>
</protein>
<dbReference type="EMBL" id="JAGTJQ010000002">
    <property type="protein sequence ID" value="KAH7037873.1"/>
    <property type="molecule type" value="Genomic_DNA"/>
</dbReference>
<dbReference type="RefSeq" id="XP_046016994.1">
    <property type="nucleotide sequence ID" value="XM_046152830.1"/>
</dbReference>
<keyword evidence="2" id="KW-1185">Reference proteome</keyword>
<evidence type="ECO:0000313" key="2">
    <source>
        <dbReference type="Proteomes" id="UP000756346"/>
    </source>
</evidence>
<evidence type="ECO:0000313" key="1">
    <source>
        <dbReference type="EMBL" id="KAH7037873.1"/>
    </source>
</evidence>
<dbReference type="AlphaFoldDB" id="A0A9P9BYA6"/>